<name>A0ABN1I4Q1_9GAMM</name>
<gene>
    <name evidence="2" type="ORF">GCM10009104_13070</name>
</gene>
<dbReference type="EMBL" id="BAAAET010000002">
    <property type="protein sequence ID" value="GAA0688317.1"/>
    <property type="molecule type" value="Genomic_DNA"/>
</dbReference>
<dbReference type="InterPro" id="IPR045748">
    <property type="entry name" value="DcaP"/>
</dbReference>
<accession>A0ABN1I4Q1</accession>
<dbReference type="SUPFAM" id="SSF56935">
    <property type="entry name" value="Porins"/>
    <property type="match status" value="1"/>
</dbReference>
<dbReference type="Proteomes" id="UP001499915">
    <property type="component" value="Unassembled WGS sequence"/>
</dbReference>
<evidence type="ECO:0000313" key="3">
    <source>
        <dbReference type="Proteomes" id="UP001499915"/>
    </source>
</evidence>
<comment type="caution">
    <text evidence="2">The sequence shown here is derived from an EMBL/GenBank/DDBJ whole genome shotgun (WGS) entry which is preliminary data.</text>
</comment>
<organism evidence="2 3">
    <name type="scientific">Marinobacterium maritimum</name>
    <dbReference type="NCBI Taxonomy" id="500162"/>
    <lineage>
        <taxon>Bacteria</taxon>
        <taxon>Pseudomonadati</taxon>
        <taxon>Pseudomonadota</taxon>
        <taxon>Gammaproteobacteria</taxon>
        <taxon>Oceanospirillales</taxon>
        <taxon>Oceanospirillaceae</taxon>
        <taxon>Marinobacterium</taxon>
    </lineage>
</organism>
<dbReference type="RefSeq" id="WP_343804120.1">
    <property type="nucleotide sequence ID" value="NZ_BAAAET010000002.1"/>
</dbReference>
<sequence>MSMYKIKKIQALTSILAIGVASHASAVSFNVGDYEASVYGYVRLNMAYDFDESIGGGAQNGLFPKLNDSGSTGEFNATANQSRIGVSIKKENGPKVVVEGDFYTGTMRLRHAYGEYKGLLAGQYWSNYNSFVASTPTLDFNGLVGVPGLQHREPQLRYTNGKFSVSIEDPRSGFNSANGAALKQSSPAFTARYESRANGGGVSFGALAKQNTHDNGVSDDSTFAYAVFGAGKVAIAENVSIQGSINYSDGANKYLYQSYADDAYLDASGSLQNITGYAGQLGATFKLDGGDRINLGVGMAKVDWDDAVADGIAVNSKSELNRNIIINYQWTPVKDVMFGVEVSNWYKEKVDGTDTSANRLMFAAQYNF</sequence>
<feature type="signal peptide" evidence="1">
    <location>
        <begin position="1"/>
        <end position="26"/>
    </location>
</feature>
<evidence type="ECO:0000313" key="2">
    <source>
        <dbReference type="EMBL" id="GAA0688317.1"/>
    </source>
</evidence>
<proteinExistence type="predicted"/>
<keyword evidence="1" id="KW-0732">Signal</keyword>
<keyword evidence="3" id="KW-1185">Reference proteome</keyword>
<evidence type="ECO:0000256" key="1">
    <source>
        <dbReference type="SAM" id="SignalP"/>
    </source>
</evidence>
<feature type="chain" id="PRO_5045593582" evidence="1">
    <location>
        <begin position="27"/>
        <end position="368"/>
    </location>
</feature>
<reference evidence="2 3" key="1">
    <citation type="journal article" date="2019" name="Int. J. Syst. Evol. Microbiol.">
        <title>The Global Catalogue of Microorganisms (GCM) 10K type strain sequencing project: providing services to taxonomists for standard genome sequencing and annotation.</title>
        <authorList>
            <consortium name="The Broad Institute Genomics Platform"/>
            <consortium name="The Broad Institute Genome Sequencing Center for Infectious Disease"/>
            <person name="Wu L."/>
            <person name="Ma J."/>
        </authorList>
    </citation>
    <scope>NUCLEOTIDE SEQUENCE [LARGE SCALE GENOMIC DNA]</scope>
    <source>
        <strain evidence="2 3">JCM 15134</strain>
    </source>
</reference>
<dbReference type="Pfam" id="PF19577">
    <property type="entry name" value="DcaP"/>
    <property type="match status" value="1"/>
</dbReference>
<protein>
    <submittedName>
        <fullName evidence="2">DcaP family trimeric outer membrane transporter</fullName>
    </submittedName>
</protein>